<evidence type="ECO:0000313" key="2">
    <source>
        <dbReference type="EMBL" id="SMQ54962.1"/>
    </source>
</evidence>
<keyword evidence="3" id="KW-1185">Reference proteome</keyword>
<dbReference type="Proteomes" id="UP000215127">
    <property type="component" value="Chromosome 10"/>
</dbReference>
<organism evidence="2 3">
    <name type="scientific">Zymoseptoria tritici (strain ST99CH_3D7)</name>
    <dbReference type="NCBI Taxonomy" id="1276538"/>
    <lineage>
        <taxon>Eukaryota</taxon>
        <taxon>Fungi</taxon>
        <taxon>Dikarya</taxon>
        <taxon>Ascomycota</taxon>
        <taxon>Pezizomycotina</taxon>
        <taxon>Dothideomycetes</taxon>
        <taxon>Dothideomycetidae</taxon>
        <taxon>Mycosphaerellales</taxon>
        <taxon>Mycosphaerellaceae</taxon>
        <taxon>Zymoseptoria</taxon>
    </lineage>
</organism>
<gene>
    <name evidence="2" type="ORF">ZT3D7_G10117</name>
</gene>
<feature type="compositionally biased region" description="Acidic residues" evidence="1">
    <location>
        <begin position="462"/>
        <end position="482"/>
    </location>
</feature>
<accession>A0A1X7S5L1</accession>
<name>A0A1X7S5L1_ZYMT9</name>
<feature type="compositionally biased region" description="Basic and acidic residues" evidence="1">
    <location>
        <begin position="528"/>
        <end position="538"/>
    </location>
</feature>
<protein>
    <submittedName>
        <fullName evidence="2">Uncharacterized protein</fullName>
    </submittedName>
</protein>
<dbReference type="AlphaFoldDB" id="A0A1X7S5L1"/>
<dbReference type="EMBL" id="LT853701">
    <property type="protein sequence ID" value="SMQ54962.1"/>
    <property type="molecule type" value="Genomic_DNA"/>
</dbReference>
<proteinExistence type="predicted"/>
<evidence type="ECO:0000313" key="3">
    <source>
        <dbReference type="Proteomes" id="UP000215127"/>
    </source>
</evidence>
<reference evidence="2 3" key="1">
    <citation type="submission" date="2016-06" db="EMBL/GenBank/DDBJ databases">
        <authorList>
            <person name="Kjaerup R.B."/>
            <person name="Dalgaard T.S."/>
            <person name="Juul-Madsen H.R."/>
        </authorList>
    </citation>
    <scope>NUCLEOTIDE SEQUENCE [LARGE SCALE GENOMIC DNA]</scope>
</reference>
<evidence type="ECO:0000256" key="1">
    <source>
        <dbReference type="SAM" id="MobiDB-lite"/>
    </source>
</evidence>
<feature type="region of interest" description="Disordered" evidence="1">
    <location>
        <begin position="446"/>
        <end position="538"/>
    </location>
</feature>
<sequence>MDRAAFAPPAAAGNLLSSLTMKGHPEGRYAKILVTGPVIAINKLRSAFEDESLVLPTHYTYQRTADVAMQRAMDYQIKKGTIPSSQQVNDFYKEHGPSDGAAFQVYEDNIAQGASARDLVTPSLAMDGLDVDEVLGSFRHLSRACGYQHIYELGIITQEPNELDHSVGLLRSFPDVDATDTIWMIRRLQGRFLAPPLELWSALLPSPKPGQTRNAPPAMPTSPKPSTQNQNFKKRSREATTLNDLPGLSAQALPVSDVPSAVDSSPASTTTAPLAAAPTAAAMPPVAASALQPPLLAAAPTTSTTAPGKVAKSDLHVYPNPSAIGTLSNDDILSGKIHPRDIKLNLILQLALSNDNKALHNRINALYTSLGLPTRGESSITKRVSKAFEVRAKELHPRDGNGVKIPIGVLRAQFDQFRRENGARARGGDVGEYQFKGMKKALWVAAGPSRRKGKGKSVAKEEESDDQDKQEDGDEDGDEDEAALGLAEEDGIHNGIDEEEEEDMAPVKKRRRLARMDDGDYEEDGSVYDDHEQGERDL</sequence>
<feature type="region of interest" description="Disordered" evidence="1">
    <location>
        <begin position="204"/>
        <end position="235"/>
    </location>
</feature>